<dbReference type="RefSeq" id="XP_009178039.1">
    <property type="nucleotide sequence ID" value="XM_009179775.1"/>
</dbReference>
<dbReference type="GeneID" id="20330381"/>
<sequence length="60" mass="6715">MEILRSVQQAGYVDCVCRWLWRRSDLWIAHGTLNVCNGFKVTYDVAGGPAIRTHGCGLYG</sequence>
<accession>A0A074ZSH2</accession>
<organism evidence="1 2">
    <name type="scientific">Opisthorchis viverrini</name>
    <name type="common">Southeast Asian liver fluke</name>
    <dbReference type="NCBI Taxonomy" id="6198"/>
    <lineage>
        <taxon>Eukaryota</taxon>
        <taxon>Metazoa</taxon>
        <taxon>Spiralia</taxon>
        <taxon>Lophotrochozoa</taxon>
        <taxon>Platyhelminthes</taxon>
        <taxon>Trematoda</taxon>
        <taxon>Digenea</taxon>
        <taxon>Opisthorchiida</taxon>
        <taxon>Opisthorchiata</taxon>
        <taxon>Opisthorchiidae</taxon>
        <taxon>Opisthorchis</taxon>
    </lineage>
</organism>
<dbReference type="KEGG" id="ovi:T265_16216"/>
<evidence type="ECO:0000313" key="2">
    <source>
        <dbReference type="Proteomes" id="UP000054324"/>
    </source>
</evidence>
<name>A0A074ZSH2_OPIVI</name>
<dbReference type="EMBL" id="KL606071">
    <property type="protein sequence ID" value="KER18214.1"/>
    <property type="molecule type" value="Genomic_DNA"/>
</dbReference>
<gene>
    <name evidence="1" type="ORF">T265_16216</name>
</gene>
<feature type="non-terminal residue" evidence="1">
    <location>
        <position position="60"/>
    </location>
</feature>
<dbReference type="CTD" id="20330381"/>
<proteinExistence type="predicted"/>
<reference evidence="1 2" key="1">
    <citation type="submission" date="2013-11" db="EMBL/GenBank/DDBJ databases">
        <title>Opisthorchis viverrini - life in the bile duct.</title>
        <authorList>
            <person name="Young N.D."/>
            <person name="Nagarajan N."/>
            <person name="Lin S.J."/>
            <person name="Korhonen P.K."/>
            <person name="Jex A.R."/>
            <person name="Hall R.S."/>
            <person name="Safavi-Hemami H."/>
            <person name="Kaewkong W."/>
            <person name="Bertrand D."/>
            <person name="Gao S."/>
            <person name="Seet Q."/>
            <person name="Wongkham S."/>
            <person name="Teh B.T."/>
            <person name="Wongkham C."/>
            <person name="Intapan P.M."/>
            <person name="Maleewong W."/>
            <person name="Yang X."/>
            <person name="Hu M."/>
            <person name="Wang Z."/>
            <person name="Hofmann A."/>
            <person name="Sternberg P.W."/>
            <person name="Tan P."/>
            <person name="Wang J."/>
            <person name="Gasser R.B."/>
        </authorList>
    </citation>
    <scope>NUCLEOTIDE SEQUENCE [LARGE SCALE GENOMIC DNA]</scope>
</reference>
<dbReference type="AlphaFoldDB" id="A0A074ZSH2"/>
<keyword evidence="2" id="KW-1185">Reference proteome</keyword>
<dbReference type="Proteomes" id="UP000054324">
    <property type="component" value="Unassembled WGS sequence"/>
</dbReference>
<evidence type="ECO:0000313" key="1">
    <source>
        <dbReference type="EMBL" id="KER18214.1"/>
    </source>
</evidence>
<protein>
    <submittedName>
        <fullName evidence="1">Uncharacterized protein</fullName>
    </submittedName>
</protein>